<dbReference type="InterPro" id="IPR022263">
    <property type="entry name" value="KxYKxGKxW"/>
</dbReference>
<keyword evidence="2" id="KW-0812">Transmembrane</keyword>
<accession>A0A387B9T3</accession>
<feature type="transmembrane region" description="Helical" evidence="2">
    <location>
        <begin position="23"/>
        <end position="43"/>
    </location>
</feature>
<organism evidence="3 4">
    <name type="scientific">Lactococcus allomyrinae</name>
    <dbReference type="NCBI Taxonomy" id="2419773"/>
    <lineage>
        <taxon>Bacteria</taxon>
        <taxon>Bacillati</taxon>
        <taxon>Bacillota</taxon>
        <taxon>Bacilli</taxon>
        <taxon>Lactobacillales</taxon>
        <taxon>Streptococcaceae</taxon>
        <taxon>Lactococcus</taxon>
    </lineage>
</organism>
<keyword evidence="2" id="KW-0472">Membrane</keyword>
<sequence length="423" mass="42161">MKIQHKKQVKLTNFRTWKRGKTWLYASSALAILAGGGIIASQINSPLGVTNVYADTSSPVEQPANPTDVSSSAAPNSNIDSLASSIGSVTSSASNDLNSAVSAASSAGVVLSSSSSTVTISLADDSSVASSIASSMASDSASQASSIASIATEQSSINASYAEVSSAISSANTSASSVANQSSNAVSSAASLAESAVSNIASTENISYATSNEVISPSYVTLSSDATASEVASVASENANIYSSAVSDAINSLASEASSASSYLSSAVAATNPSSVGSFTVTTGSLMSQNFVLDANGMDSSAPIVTGGAVVGTGTVSSDGKWIVTDSGSSYGTSWGSSMAGASGYIVSDLTVGDTVTKSWSNIGTLNGNEVSATVTFTVGATQDSNPTMALSYNFITFMTANGFSGNFQISYTWSGDLSQGRI</sequence>
<keyword evidence="4" id="KW-1185">Reference proteome</keyword>
<evidence type="ECO:0000256" key="1">
    <source>
        <dbReference type="ARBA" id="ARBA00022729"/>
    </source>
</evidence>
<proteinExistence type="predicted"/>
<dbReference type="Proteomes" id="UP000269374">
    <property type="component" value="Chromosome"/>
</dbReference>
<keyword evidence="1" id="KW-0732">Signal</keyword>
<reference evidence="3 4" key="1">
    <citation type="submission" date="2018-09" db="EMBL/GenBank/DDBJ databases">
        <title>Genome sequencing of strain 1JSPR-7.</title>
        <authorList>
            <person name="Heo J."/>
            <person name="Kim S.-J."/>
            <person name="Kwon S.-W."/>
        </authorList>
    </citation>
    <scope>NUCLEOTIDE SEQUENCE [LARGE SCALE GENOMIC DNA]</scope>
    <source>
        <strain evidence="3 4">1JSPR-7</strain>
    </source>
</reference>
<evidence type="ECO:0008006" key="5">
    <source>
        <dbReference type="Google" id="ProtNLM"/>
    </source>
</evidence>
<dbReference type="RefSeq" id="WP_120771983.1">
    <property type="nucleotide sequence ID" value="NZ_CP032627.1"/>
</dbReference>
<gene>
    <name evidence="3" type="ORF">D7I46_05500</name>
</gene>
<evidence type="ECO:0000256" key="2">
    <source>
        <dbReference type="SAM" id="Phobius"/>
    </source>
</evidence>
<keyword evidence="2" id="KW-1133">Transmembrane helix</keyword>
<dbReference type="AlphaFoldDB" id="A0A387B9T3"/>
<dbReference type="EMBL" id="CP032627">
    <property type="protein sequence ID" value="AYG00595.1"/>
    <property type="molecule type" value="Genomic_DNA"/>
</dbReference>
<name>A0A387B9T3_9LACT</name>
<dbReference type="NCBIfam" id="TIGR03715">
    <property type="entry name" value="KxYKxGKxW"/>
    <property type="match status" value="1"/>
</dbReference>
<evidence type="ECO:0000313" key="4">
    <source>
        <dbReference type="Proteomes" id="UP000269374"/>
    </source>
</evidence>
<protein>
    <recommendedName>
        <fullName evidence="5">KxYKxGKxW signal peptide domain-containing protein</fullName>
    </recommendedName>
</protein>
<evidence type="ECO:0000313" key="3">
    <source>
        <dbReference type="EMBL" id="AYG00595.1"/>
    </source>
</evidence>
<dbReference type="KEGG" id="lact:D7I46_05500"/>